<dbReference type="InterPro" id="IPR020843">
    <property type="entry name" value="ER"/>
</dbReference>
<dbReference type="EC" id="1.-.-.-" evidence="2"/>
<dbReference type="Gene3D" id="3.90.180.10">
    <property type="entry name" value="Medium-chain alcohol dehydrogenases, catalytic domain"/>
    <property type="match status" value="1"/>
</dbReference>
<dbReference type="PANTHER" id="PTHR11695:SF294">
    <property type="entry name" value="RETICULON-4-INTERACTING PROTEIN 1, MITOCHONDRIAL"/>
    <property type="match status" value="1"/>
</dbReference>
<dbReference type="InterPro" id="IPR050700">
    <property type="entry name" value="YIM1/Zinc_Alcohol_DH_Fams"/>
</dbReference>
<dbReference type="Gene3D" id="3.40.50.720">
    <property type="entry name" value="NAD(P)-binding Rossmann-like Domain"/>
    <property type="match status" value="1"/>
</dbReference>
<dbReference type="CDD" id="cd05289">
    <property type="entry name" value="MDR_like_2"/>
    <property type="match status" value="1"/>
</dbReference>
<keyword evidence="2" id="KW-0560">Oxidoreductase</keyword>
<name>A0AB39BIN2_9MICO</name>
<dbReference type="Pfam" id="PF13602">
    <property type="entry name" value="ADH_zinc_N_2"/>
    <property type="match status" value="1"/>
</dbReference>
<proteinExistence type="predicted"/>
<dbReference type="EMBL" id="CP162511">
    <property type="protein sequence ID" value="XDI06255.1"/>
    <property type="molecule type" value="Genomic_DNA"/>
</dbReference>
<dbReference type="SUPFAM" id="SSF50129">
    <property type="entry name" value="GroES-like"/>
    <property type="match status" value="1"/>
</dbReference>
<dbReference type="RefSeq" id="WP_368498641.1">
    <property type="nucleotide sequence ID" value="NZ_CP162511.1"/>
</dbReference>
<dbReference type="Pfam" id="PF08240">
    <property type="entry name" value="ADH_N"/>
    <property type="match status" value="1"/>
</dbReference>
<dbReference type="InterPro" id="IPR013154">
    <property type="entry name" value="ADH-like_N"/>
</dbReference>
<dbReference type="GO" id="GO:0016491">
    <property type="term" value="F:oxidoreductase activity"/>
    <property type="evidence" value="ECO:0007669"/>
    <property type="project" value="UniProtKB-KW"/>
</dbReference>
<dbReference type="InterPro" id="IPR011032">
    <property type="entry name" value="GroES-like_sf"/>
</dbReference>
<feature type="domain" description="Enoyl reductase (ER)" evidence="1">
    <location>
        <begin position="31"/>
        <end position="334"/>
    </location>
</feature>
<evidence type="ECO:0000313" key="2">
    <source>
        <dbReference type="EMBL" id="XDI06255.1"/>
    </source>
</evidence>
<dbReference type="AlphaFoldDB" id="A0AB39BIN2"/>
<dbReference type="PANTHER" id="PTHR11695">
    <property type="entry name" value="ALCOHOL DEHYDROGENASE RELATED"/>
    <property type="match status" value="1"/>
</dbReference>
<dbReference type="InterPro" id="IPR036291">
    <property type="entry name" value="NAD(P)-bd_dom_sf"/>
</dbReference>
<reference evidence="2" key="1">
    <citation type="submission" date="2024-05" db="EMBL/GenBank/DDBJ databases">
        <title>Herbiconiux sp. A18JL235.</title>
        <authorList>
            <person name="Zhang G."/>
        </authorList>
    </citation>
    <scope>NUCLEOTIDE SEQUENCE</scope>
    <source>
        <strain evidence="2">A18JL235</strain>
    </source>
</reference>
<gene>
    <name evidence="2" type="ORF">ABFY20_03930</name>
</gene>
<dbReference type="SMART" id="SM00829">
    <property type="entry name" value="PKS_ER"/>
    <property type="match status" value="1"/>
</dbReference>
<evidence type="ECO:0000259" key="1">
    <source>
        <dbReference type="SMART" id="SM00829"/>
    </source>
</evidence>
<protein>
    <submittedName>
        <fullName evidence="2">NADP-dependent oxidoreductase</fullName>
        <ecNumber evidence="2">1.-.-.-</ecNumber>
    </submittedName>
</protein>
<sequence length="341" mass="34984">MTEQWSGSTGTTSTTLTRRSTMSAAVIDGFGDASVLGVAEVPVPVRVNSEVLVKVAAAGVNPIDAKTRGGAGVAAAVSSFPFVLGYDFSGVVIETPFEGHPLRPGDEVFGITSTPRGTGSYAEYVSVPSLQVTRKPGSLSLLEAAAVPSAALTAWGVVVDVAKAHEGQRMLIHAGAGGVGHFAVQLAAYFGARVTATGAARNQGWLRELGASTVVDYEAARFEDQVGDVDVVIDLVGNVAAETGSRSLKVLRPGGLIVNVPTGSWPGFAGEAAAAGVRSTTYKVSPDASALAVIGRLIDSGDVRVHVDEVFPLDRAAEAHRAIEAGHTRGKLVLQVGSLPF</sequence>
<accession>A0AB39BIN2</accession>
<dbReference type="SUPFAM" id="SSF51735">
    <property type="entry name" value="NAD(P)-binding Rossmann-fold domains"/>
    <property type="match status" value="1"/>
</dbReference>
<organism evidence="2">
    <name type="scientific">Herbiconiux sp. A18JL235</name>
    <dbReference type="NCBI Taxonomy" id="3152363"/>
    <lineage>
        <taxon>Bacteria</taxon>
        <taxon>Bacillati</taxon>
        <taxon>Actinomycetota</taxon>
        <taxon>Actinomycetes</taxon>
        <taxon>Micrococcales</taxon>
        <taxon>Microbacteriaceae</taxon>
        <taxon>Herbiconiux</taxon>
    </lineage>
</organism>